<name>A0A498Q7Z0_9MYCO</name>
<evidence type="ECO:0000313" key="2">
    <source>
        <dbReference type="EMBL" id="VBA40843.1"/>
    </source>
</evidence>
<protein>
    <submittedName>
        <fullName evidence="2">Uncharacterized protein</fullName>
    </submittedName>
</protein>
<sequence length="141" mass="16169">MSSNNQVTGARPRPRHMGHHHPVDWTFHPRHRSLQIGLGRAHVQRAPTPYPVAAVIGVAPKSSDQRTHGYVISFDPRDELAWVKKYRGEHAADQPPLELSECARMCTLLEVFKSGYYEWRQRPESLTQRRRDLLADKIAAN</sequence>
<dbReference type="EMBL" id="UPHQ01000168">
    <property type="protein sequence ID" value="VBA40843.1"/>
    <property type="molecule type" value="Genomic_DNA"/>
</dbReference>
<evidence type="ECO:0000256" key="1">
    <source>
        <dbReference type="SAM" id="MobiDB-lite"/>
    </source>
</evidence>
<dbReference type="AlphaFoldDB" id="A0A498Q7Z0"/>
<proteinExistence type="predicted"/>
<evidence type="ECO:0000313" key="3">
    <source>
        <dbReference type="Proteomes" id="UP000267289"/>
    </source>
</evidence>
<dbReference type="Proteomes" id="UP000267289">
    <property type="component" value="Unassembled WGS sequence"/>
</dbReference>
<accession>A0A498Q7Z0</accession>
<gene>
    <name evidence="2" type="ORF">LAUMK13_03269</name>
</gene>
<organism evidence="2 3">
    <name type="scientific">Mycobacterium innocens</name>
    <dbReference type="NCBI Taxonomy" id="2341083"/>
    <lineage>
        <taxon>Bacteria</taxon>
        <taxon>Bacillati</taxon>
        <taxon>Actinomycetota</taxon>
        <taxon>Actinomycetes</taxon>
        <taxon>Mycobacteriales</taxon>
        <taxon>Mycobacteriaceae</taxon>
        <taxon>Mycobacterium</taxon>
    </lineage>
</organism>
<reference evidence="2 3" key="1">
    <citation type="submission" date="2018-09" db="EMBL/GenBank/DDBJ databases">
        <authorList>
            <person name="Tagini F."/>
        </authorList>
    </citation>
    <scope>NUCLEOTIDE SEQUENCE [LARGE SCALE GENOMIC DNA]</scope>
    <source>
        <strain evidence="2 3">MK13</strain>
    </source>
</reference>
<feature type="region of interest" description="Disordered" evidence="1">
    <location>
        <begin position="1"/>
        <end position="20"/>
    </location>
</feature>
<keyword evidence="3" id="KW-1185">Reference proteome</keyword>